<dbReference type="Pfam" id="PF20126">
    <property type="entry name" value="TumE"/>
    <property type="match status" value="1"/>
</dbReference>
<evidence type="ECO:0000313" key="2">
    <source>
        <dbReference type="Proteomes" id="UP000545386"/>
    </source>
</evidence>
<proteinExistence type="predicted"/>
<accession>A0A842HMW1</accession>
<dbReference type="EMBL" id="JACJUU010000002">
    <property type="protein sequence ID" value="MBC2769244.1"/>
    <property type="molecule type" value="Genomic_DNA"/>
</dbReference>
<name>A0A842HMW1_9BURK</name>
<sequence length="121" mass="14005">MRDDPGVATLLDLHDQVIDQGNGYWIKIEAWKVSATRHIPHGVRYCLTLHEPYGGRVLGYDNAHAVKPPKKFKYAGNRLPYDHRHRHISDKGVPYEFKDAHQLLADFFEEVDRVLKELQSS</sequence>
<keyword evidence="2" id="KW-1185">Reference proteome</keyword>
<organism evidence="1 2">
    <name type="scientific">Pusillimonas minor</name>
    <dbReference type="NCBI Taxonomy" id="2697024"/>
    <lineage>
        <taxon>Bacteria</taxon>
        <taxon>Pseudomonadati</taxon>
        <taxon>Pseudomonadota</taxon>
        <taxon>Betaproteobacteria</taxon>
        <taxon>Burkholderiales</taxon>
        <taxon>Alcaligenaceae</taxon>
        <taxon>Pusillimonas</taxon>
    </lineage>
</organism>
<reference evidence="1 2" key="1">
    <citation type="submission" date="2020-08" db="EMBL/GenBank/DDBJ databases">
        <title>Paraeoetvoesia sp. YC-7-48 draft genome sequence.</title>
        <authorList>
            <person name="Yao L."/>
        </authorList>
    </citation>
    <scope>NUCLEOTIDE SEQUENCE [LARGE SCALE GENOMIC DNA]</scope>
    <source>
        <strain evidence="2">YC-7-48</strain>
    </source>
</reference>
<evidence type="ECO:0000313" key="1">
    <source>
        <dbReference type="EMBL" id="MBC2769244.1"/>
    </source>
</evidence>
<protein>
    <submittedName>
        <fullName evidence="1">Uncharacterized protein</fullName>
    </submittedName>
</protein>
<dbReference type="Proteomes" id="UP000545386">
    <property type="component" value="Unassembled WGS sequence"/>
</dbReference>
<dbReference type="RefSeq" id="WP_185778997.1">
    <property type="nucleotide sequence ID" value="NZ_JACJUU010000002.1"/>
</dbReference>
<gene>
    <name evidence="1" type="ORF">GTU67_04855</name>
</gene>
<comment type="caution">
    <text evidence="1">The sequence shown here is derived from an EMBL/GenBank/DDBJ whole genome shotgun (WGS) entry which is preliminary data.</text>
</comment>
<dbReference type="InterPro" id="IPR045397">
    <property type="entry name" value="TumE-like"/>
</dbReference>
<dbReference type="AlphaFoldDB" id="A0A842HMW1"/>